<feature type="compositionally biased region" description="Basic and acidic residues" evidence="1">
    <location>
        <begin position="448"/>
        <end position="464"/>
    </location>
</feature>
<feature type="region of interest" description="Disordered" evidence="1">
    <location>
        <begin position="379"/>
        <end position="416"/>
    </location>
</feature>
<dbReference type="GO" id="GO:1990923">
    <property type="term" value="C:PET complex"/>
    <property type="evidence" value="ECO:0007669"/>
    <property type="project" value="TreeGrafter"/>
</dbReference>
<dbReference type="PANTHER" id="PTHR46628:SF1">
    <property type="entry name" value="PIRNA BIOGENESIS PROTEIN EXD1"/>
    <property type="match status" value="1"/>
</dbReference>
<dbReference type="AlphaFoldDB" id="Q4RLS8"/>
<dbReference type="CDD" id="cd06148">
    <property type="entry name" value="Egl_like_exo"/>
    <property type="match status" value="1"/>
</dbReference>
<reference evidence="3" key="1">
    <citation type="journal article" date="2004" name="Nature">
        <title>Genome duplication in the teleost fish Tetraodon nigroviridis reveals the early vertebrate proto-karyotype.</title>
        <authorList>
            <person name="Jaillon O."/>
            <person name="Aury J.-M."/>
            <person name="Brunet F."/>
            <person name="Petit J.-L."/>
            <person name="Stange-Thomann N."/>
            <person name="Mauceli E."/>
            <person name="Bouneau L."/>
            <person name="Fischer C."/>
            <person name="Ozouf-Costaz C."/>
            <person name="Bernot A."/>
            <person name="Nicaud S."/>
            <person name="Jaffe D."/>
            <person name="Fisher S."/>
            <person name="Lutfalla G."/>
            <person name="Dossat C."/>
            <person name="Segurens B."/>
            <person name="Dasilva C."/>
            <person name="Salanoubat M."/>
            <person name="Levy M."/>
            <person name="Boudet N."/>
            <person name="Castellano S."/>
            <person name="Anthouard V."/>
            <person name="Jubin C."/>
            <person name="Castelli V."/>
            <person name="Katinka M."/>
            <person name="Vacherie B."/>
            <person name="Biemont C."/>
            <person name="Skalli Z."/>
            <person name="Cattolico L."/>
            <person name="Poulain J."/>
            <person name="De Berardinis V."/>
            <person name="Cruaud C."/>
            <person name="Duprat S."/>
            <person name="Brottier P."/>
            <person name="Coutanceau J.-P."/>
            <person name="Gouzy J."/>
            <person name="Parra G."/>
            <person name="Lardier G."/>
            <person name="Chapple C."/>
            <person name="McKernan K.J."/>
            <person name="McEwan P."/>
            <person name="Bosak S."/>
            <person name="Kellis M."/>
            <person name="Volff J.-N."/>
            <person name="Guigo R."/>
            <person name="Zody M.C."/>
            <person name="Mesirov J."/>
            <person name="Lindblad-Toh K."/>
            <person name="Birren B."/>
            <person name="Nusbaum C."/>
            <person name="Kahn D."/>
            <person name="Robinson-Rechavi M."/>
            <person name="Laudet V."/>
            <person name="Schachter V."/>
            <person name="Quetier F."/>
            <person name="Saurin W."/>
            <person name="Scarpelli C."/>
            <person name="Wincker P."/>
            <person name="Lander E.S."/>
            <person name="Weissenbach J."/>
            <person name="Roest Crollius H."/>
        </authorList>
    </citation>
    <scope>NUCLEOTIDE SEQUENCE [LARGE SCALE GENOMIC DNA]</scope>
</reference>
<dbReference type="InterPro" id="IPR012337">
    <property type="entry name" value="RNaseH-like_sf"/>
</dbReference>
<dbReference type="InterPro" id="IPR002562">
    <property type="entry name" value="3'-5'_exonuclease_dom"/>
</dbReference>
<feature type="region of interest" description="Disordered" evidence="1">
    <location>
        <begin position="198"/>
        <end position="261"/>
    </location>
</feature>
<dbReference type="SUPFAM" id="SSF53098">
    <property type="entry name" value="Ribonuclease H-like"/>
    <property type="match status" value="1"/>
</dbReference>
<dbReference type="Pfam" id="PF01612">
    <property type="entry name" value="DNA_pol_A_exo1"/>
    <property type="match status" value="1"/>
</dbReference>
<sequence length="464" mass="50253">KEDHVPFVVIDNFQEKFGAAVIHIKQQCVIGVGAGGLKMSEHGRLCWLQIATKKRVYLFDILLLGSMAFRNGISSILESKEILKVLHDCREIAGFLMGQFGVKLNNVFDTQVADLMCFHSATGGFFPDTVSSLEQALSSHLQVPSSHLLALQTQSQLTQGAFALPPELRELERIPQERREQAINRYPVNEQGLLARFSPKAQPGPQTSPAAQKPIHTEASSSSKQPEHVLPSDVCVSTTTKAQELKPAPASDLGKKVPPNAPPVPLGVGRGQAGMSGEACGGRPLGNVQSCFSPTPTVGRGLSLYMTNHLNPSLWPGRKEQGACHTVVTASSPPPLPPASAPQLQTVVCPSTGGEDDCTFRITPGCCRAIFSLKSERQLETGTSRPPRHHWVSSGTKNKTEGWSKGLRAQKGRTRTVETMHWRHTPRLDLGISHGKMFPEFRSQARGKAKDGVRVRGQEVEGGG</sequence>
<proteinExistence type="predicted"/>
<dbReference type="OrthoDB" id="26838at2759"/>
<dbReference type="GO" id="GO:0034587">
    <property type="term" value="P:piRNA processing"/>
    <property type="evidence" value="ECO:0007669"/>
    <property type="project" value="TreeGrafter"/>
</dbReference>
<dbReference type="GO" id="GO:0003676">
    <property type="term" value="F:nucleic acid binding"/>
    <property type="evidence" value="ECO:0007669"/>
    <property type="project" value="InterPro"/>
</dbReference>
<evidence type="ECO:0000259" key="2">
    <source>
        <dbReference type="Pfam" id="PF01612"/>
    </source>
</evidence>
<feature type="region of interest" description="Disordered" evidence="1">
    <location>
        <begin position="445"/>
        <end position="464"/>
    </location>
</feature>
<comment type="caution">
    <text evidence="3">The sequence shown here is derived from an EMBL/GenBank/DDBJ whole genome shotgun (WGS) entry which is preliminary data.</text>
</comment>
<feature type="domain" description="3'-5' exonuclease" evidence="2">
    <location>
        <begin position="40"/>
        <end position="117"/>
    </location>
</feature>
<evidence type="ECO:0000256" key="1">
    <source>
        <dbReference type="SAM" id="MobiDB-lite"/>
    </source>
</evidence>
<accession>Q4RLS8</accession>
<dbReference type="KEGG" id="tng:GSTEN00032358G001"/>
<feature type="non-terminal residue" evidence="3">
    <location>
        <position position="1"/>
    </location>
</feature>
<reference evidence="3" key="2">
    <citation type="submission" date="2004-02" db="EMBL/GenBank/DDBJ databases">
        <authorList>
            <consortium name="Genoscope"/>
            <consortium name="Whitehead Institute Centre for Genome Research"/>
        </authorList>
    </citation>
    <scope>NUCLEOTIDE SEQUENCE</scope>
</reference>
<name>Q4RLS8_TETNG</name>
<dbReference type="InterPro" id="IPR036397">
    <property type="entry name" value="RNaseH_sf"/>
</dbReference>
<evidence type="ECO:0000313" key="3">
    <source>
        <dbReference type="EMBL" id="CAG10654.1"/>
    </source>
</evidence>
<dbReference type="GO" id="GO:0008408">
    <property type="term" value="F:3'-5' exonuclease activity"/>
    <property type="evidence" value="ECO:0007669"/>
    <property type="project" value="InterPro"/>
</dbReference>
<protein>
    <submittedName>
        <fullName evidence="3">(spotted green pufferfish) hypothetical protein</fullName>
    </submittedName>
</protein>
<dbReference type="PANTHER" id="PTHR46628">
    <property type="entry name" value="PIRNA BIOGENESIS PROTEIN EXD1"/>
    <property type="match status" value="1"/>
</dbReference>
<dbReference type="InterPro" id="IPR052144">
    <property type="entry name" value="piRNA_biogenesis_EXD1"/>
</dbReference>
<dbReference type="Gene3D" id="3.30.420.10">
    <property type="entry name" value="Ribonuclease H-like superfamily/Ribonuclease H"/>
    <property type="match status" value="1"/>
</dbReference>
<dbReference type="EMBL" id="CAAE01015019">
    <property type="protein sequence ID" value="CAG10654.1"/>
    <property type="molecule type" value="Genomic_DNA"/>
</dbReference>
<organism evidence="3">
    <name type="scientific">Tetraodon nigroviridis</name>
    <name type="common">Spotted green pufferfish</name>
    <name type="synonym">Chelonodon nigroviridis</name>
    <dbReference type="NCBI Taxonomy" id="99883"/>
    <lineage>
        <taxon>Eukaryota</taxon>
        <taxon>Metazoa</taxon>
        <taxon>Chordata</taxon>
        <taxon>Craniata</taxon>
        <taxon>Vertebrata</taxon>
        <taxon>Euteleostomi</taxon>
        <taxon>Actinopterygii</taxon>
        <taxon>Neopterygii</taxon>
        <taxon>Teleostei</taxon>
        <taxon>Neoteleostei</taxon>
        <taxon>Acanthomorphata</taxon>
        <taxon>Eupercaria</taxon>
        <taxon>Tetraodontiformes</taxon>
        <taxon>Tetradontoidea</taxon>
        <taxon>Tetraodontidae</taxon>
        <taxon>Tetraodon</taxon>
    </lineage>
</organism>
<gene>
    <name evidence="3" type="ORF">GSTENG00032358001</name>
</gene>